<evidence type="ECO:0000256" key="1">
    <source>
        <dbReference type="SAM" id="Phobius"/>
    </source>
</evidence>
<proteinExistence type="predicted"/>
<keyword evidence="1" id="KW-0472">Membrane</keyword>
<keyword evidence="1" id="KW-0812">Transmembrane</keyword>
<comment type="caution">
    <text evidence="3">The sequence shown here is derived from an EMBL/GenBank/DDBJ whole genome shotgun (WGS) entry which is preliminary data.</text>
</comment>
<keyword evidence="4" id="KW-1185">Reference proteome</keyword>
<feature type="transmembrane region" description="Helical" evidence="1">
    <location>
        <begin position="290"/>
        <end position="309"/>
    </location>
</feature>
<feature type="domain" description="DUF418" evidence="2">
    <location>
        <begin position="177"/>
        <end position="327"/>
    </location>
</feature>
<reference evidence="3" key="1">
    <citation type="submission" date="2020-11" db="EMBL/GenBank/DDBJ databases">
        <title>Multidrug resistant novel bacterium Savagea serpentis sp. nov., isolated from the scats of a vine snake (Ahaetulla nasuta).</title>
        <authorList>
            <person name="Venkata Ramana V."/>
            <person name="Vikas Patil S."/>
            <person name="Yogita Lugani V."/>
        </authorList>
    </citation>
    <scope>NUCLEOTIDE SEQUENCE</scope>
    <source>
        <strain evidence="3">SN6</strain>
    </source>
</reference>
<evidence type="ECO:0000313" key="3">
    <source>
        <dbReference type="EMBL" id="MBF4500522.1"/>
    </source>
</evidence>
<dbReference type="Pfam" id="PF04235">
    <property type="entry name" value="DUF418"/>
    <property type="match status" value="1"/>
</dbReference>
<dbReference type="RefSeq" id="WP_194561958.1">
    <property type="nucleotide sequence ID" value="NZ_JADKPV010000001.1"/>
</dbReference>
<feature type="transmembrane region" description="Helical" evidence="1">
    <location>
        <begin position="196"/>
        <end position="214"/>
    </location>
</feature>
<feature type="transmembrane region" description="Helical" evidence="1">
    <location>
        <begin position="131"/>
        <end position="152"/>
    </location>
</feature>
<dbReference type="InterPro" id="IPR052529">
    <property type="entry name" value="Bact_Transport_Assoc"/>
</dbReference>
<sequence length="337" mass="38803">MKRYDTLDIMRGLALFGILLINIPAYETLFVTSDEAVMFPETTTLDIWISIIIEKKFFSIFSFLFGVGFFIFASRAEQKGRAPLSLFSKRLLFLLLFGIFHFFLFFGSILPIYAVIGFFLLPFYRRSTKTIASWIIVLLAFQSLGLIFQLWFPSINGWVVGDMLVIFIMFLTGLYVGKKGWLEPTEKMQRLWTRVVLILLPVALLGGVLTYSAASTENGLSHLVALFAIPTAYAYIALFFLLFNDATRAKRWTPIGAVGKMAFTNYFMQNLLGVALIKLFQLQTVTSREALWLAVIIYVIEVIWSVLYFKKFRIGPLEWIWRKFTYGFRSNAYGSYR</sequence>
<feature type="transmembrane region" description="Helical" evidence="1">
    <location>
        <begin position="158"/>
        <end position="176"/>
    </location>
</feature>
<feature type="transmembrane region" description="Helical" evidence="1">
    <location>
        <begin position="91"/>
        <end position="124"/>
    </location>
</feature>
<dbReference type="PANTHER" id="PTHR30590">
    <property type="entry name" value="INNER MEMBRANE PROTEIN"/>
    <property type="match status" value="1"/>
</dbReference>
<evidence type="ECO:0000313" key="4">
    <source>
        <dbReference type="Proteomes" id="UP000622653"/>
    </source>
</evidence>
<name>A0A8J7G309_9BACL</name>
<gene>
    <name evidence="3" type="ORF">IRY55_04020</name>
</gene>
<dbReference type="Proteomes" id="UP000622653">
    <property type="component" value="Unassembled WGS sequence"/>
</dbReference>
<feature type="transmembrane region" description="Helical" evidence="1">
    <location>
        <begin position="220"/>
        <end position="243"/>
    </location>
</feature>
<organism evidence="3 4">
    <name type="scientific">Savagea serpentis</name>
    <dbReference type="NCBI Taxonomy" id="2785297"/>
    <lineage>
        <taxon>Bacteria</taxon>
        <taxon>Bacillati</taxon>
        <taxon>Bacillota</taxon>
        <taxon>Bacilli</taxon>
        <taxon>Bacillales</taxon>
        <taxon>Caryophanaceae</taxon>
        <taxon>Savagea</taxon>
    </lineage>
</organism>
<accession>A0A8J7G309</accession>
<dbReference type="AlphaFoldDB" id="A0A8J7G309"/>
<feature type="transmembrane region" description="Helical" evidence="1">
    <location>
        <begin position="263"/>
        <end position="284"/>
    </location>
</feature>
<dbReference type="EMBL" id="JADKPV010000001">
    <property type="protein sequence ID" value="MBF4500522.1"/>
    <property type="molecule type" value="Genomic_DNA"/>
</dbReference>
<dbReference type="InterPro" id="IPR007349">
    <property type="entry name" value="DUF418"/>
</dbReference>
<evidence type="ECO:0000259" key="2">
    <source>
        <dbReference type="Pfam" id="PF04235"/>
    </source>
</evidence>
<protein>
    <submittedName>
        <fullName evidence="3">DUF418 domain-containing protein</fullName>
    </submittedName>
</protein>
<feature type="transmembrane region" description="Helical" evidence="1">
    <location>
        <begin position="57"/>
        <end position="76"/>
    </location>
</feature>
<keyword evidence="1" id="KW-1133">Transmembrane helix</keyword>
<dbReference type="PANTHER" id="PTHR30590:SF3">
    <property type="entry name" value="HYPOTHETICAL MEMBRANE SPANNING PROTEIN"/>
    <property type="match status" value="1"/>
</dbReference>